<dbReference type="RefSeq" id="WP_211298332.1">
    <property type="nucleotide sequence ID" value="NZ_PVZF01000001.1"/>
</dbReference>
<comment type="caution">
    <text evidence="4">The sequence shown here is derived from an EMBL/GenBank/DDBJ whole genome shotgun (WGS) entry which is preliminary data.</text>
</comment>
<dbReference type="SUPFAM" id="SSF53756">
    <property type="entry name" value="UDP-Glycosyltransferase/glycogen phosphorylase"/>
    <property type="match status" value="1"/>
</dbReference>
<dbReference type="AlphaFoldDB" id="A0A2T0RBC2"/>
<gene>
    <name evidence="4" type="ORF">CLV37_101676</name>
</gene>
<dbReference type="Proteomes" id="UP000238083">
    <property type="component" value="Unassembled WGS sequence"/>
</dbReference>
<keyword evidence="5" id="KW-1185">Reference proteome</keyword>
<dbReference type="GO" id="GO:0016758">
    <property type="term" value="F:hexosyltransferase activity"/>
    <property type="evidence" value="ECO:0007669"/>
    <property type="project" value="TreeGrafter"/>
</dbReference>
<keyword evidence="1" id="KW-0328">Glycosyltransferase</keyword>
<sequence length="404" mass="42801">MRERQQQDDGLRHRVLHRVLHVAQPTTAGVARCVVDLVRHQVATGLDVHLACPTDGWLASAARGAGARVHPWAATRTPGPSVLVETRRLARIVARVDPGLVHLHSAKAGLAGRLAVRGRRPTVFQPHGWSFLAVSGPVRAATTTWERAGVRWADRVVCVSEAERSAAAALGLHLEGSAVVVPNGVDVRHFRPADRRSARVALDLPPGPVAVCVGRLSEQKGQDLLLAAWPRVRERVAGARLVLVGEGPELGRLREAAGAGVQFAGAVDDPRQWYAAADVVVVPSRWEGMALVPLEASASGRSVVVTDVHGARESVPRGAGSVVPVADVDALGDAVAVRLDDLATASREGAAGRRHVQEHHRLGDSAERVSRLYRDVLRERCGVTDVTDVTDDASPGVGFSAPGA</sequence>
<organism evidence="4 5">
    <name type="scientific">Kineococcus rhizosphaerae</name>
    <dbReference type="NCBI Taxonomy" id="559628"/>
    <lineage>
        <taxon>Bacteria</taxon>
        <taxon>Bacillati</taxon>
        <taxon>Actinomycetota</taxon>
        <taxon>Actinomycetes</taxon>
        <taxon>Kineosporiales</taxon>
        <taxon>Kineosporiaceae</taxon>
        <taxon>Kineococcus</taxon>
    </lineage>
</organism>
<dbReference type="PANTHER" id="PTHR45947">
    <property type="entry name" value="SULFOQUINOVOSYL TRANSFERASE SQD2"/>
    <property type="match status" value="1"/>
</dbReference>
<dbReference type="Pfam" id="PF13439">
    <property type="entry name" value="Glyco_transf_4"/>
    <property type="match status" value="1"/>
</dbReference>
<dbReference type="InterPro" id="IPR050194">
    <property type="entry name" value="Glycosyltransferase_grp1"/>
</dbReference>
<keyword evidence="2 4" id="KW-0808">Transferase</keyword>
<evidence type="ECO:0000256" key="2">
    <source>
        <dbReference type="ARBA" id="ARBA00022679"/>
    </source>
</evidence>
<dbReference type="PANTHER" id="PTHR45947:SF3">
    <property type="entry name" value="SULFOQUINOVOSYL TRANSFERASE SQD2"/>
    <property type="match status" value="1"/>
</dbReference>
<dbReference type="InterPro" id="IPR028098">
    <property type="entry name" value="Glyco_trans_4-like_N"/>
</dbReference>
<dbReference type="EMBL" id="PVZF01000001">
    <property type="protein sequence ID" value="PRY18431.1"/>
    <property type="molecule type" value="Genomic_DNA"/>
</dbReference>
<protein>
    <submittedName>
        <fullName evidence="4">Glycosyltransferase involved in cell wall biosynthesis</fullName>
    </submittedName>
</protein>
<dbReference type="GO" id="GO:1901137">
    <property type="term" value="P:carbohydrate derivative biosynthetic process"/>
    <property type="evidence" value="ECO:0007669"/>
    <property type="project" value="UniProtKB-ARBA"/>
</dbReference>
<evidence type="ECO:0000313" key="5">
    <source>
        <dbReference type="Proteomes" id="UP000238083"/>
    </source>
</evidence>
<name>A0A2T0RBC2_9ACTN</name>
<evidence type="ECO:0000256" key="1">
    <source>
        <dbReference type="ARBA" id="ARBA00022676"/>
    </source>
</evidence>
<reference evidence="4 5" key="1">
    <citation type="submission" date="2018-03" db="EMBL/GenBank/DDBJ databases">
        <title>Genomic Encyclopedia of Archaeal and Bacterial Type Strains, Phase II (KMG-II): from individual species to whole genera.</title>
        <authorList>
            <person name="Goeker M."/>
        </authorList>
    </citation>
    <scope>NUCLEOTIDE SEQUENCE [LARGE SCALE GENOMIC DNA]</scope>
    <source>
        <strain evidence="4 5">DSM 19711</strain>
    </source>
</reference>
<accession>A0A2T0RBC2</accession>
<dbReference type="Pfam" id="PF13692">
    <property type="entry name" value="Glyco_trans_1_4"/>
    <property type="match status" value="1"/>
</dbReference>
<dbReference type="Gene3D" id="3.40.50.2000">
    <property type="entry name" value="Glycogen Phosphorylase B"/>
    <property type="match status" value="2"/>
</dbReference>
<feature type="domain" description="Glycosyltransferase subfamily 4-like N-terminal" evidence="3">
    <location>
        <begin position="29"/>
        <end position="187"/>
    </location>
</feature>
<proteinExistence type="predicted"/>
<evidence type="ECO:0000313" key="4">
    <source>
        <dbReference type="EMBL" id="PRY18431.1"/>
    </source>
</evidence>
<evidence type="ECO:0000259" key="3">
    <source>
        <dbReference type="Pfam" id="PF13439"/>
    </source>
</evidence>